<evidence type="ECO:0000313" key="1">
    <source>
        <dbReference type="EMBL" id="EFC99724.1"/>
    </source>
</evidence>
<accession>D3AEL4</accession>
<proteinExistence type="predicted"/>
<sequence length="44" mass="5220">MTRYCTTDSRGLPRWKAKIFRVLLQLPLPVYHKITDSQMAQEQV</sequence>
<dbReference type="AlphaFoldDB" id="D3AEL4"/>
<comment type="caution">
    <text evidence="1">The sequence shown here is derived from an EMBL/GenBank/DDBJ whole genome shotgun (WGS) entry which is preliminary data.</text>
</comment>
<name>D3AEL4_9FIRM</name>
<dbReference type="EMBL" id="ACIO01000153">
    <property type="protein sequence ID" value="EFC99724.1"/>
    <property type="molecule type" value="Genomic_DNA"/>
</dbReference>
<dbReference type="HOGENOM" id="CLU_3217235_0_0_9"/>
<protein>
    <submittedName>
        <fullName evidence="1">Uncharacterized protein</fullName>
    </submittedName>
</protein>
<dbReference type="Proteomes" id="UP000004968">
    <property type="component" value="Unassembled WGS sequence"/>
</dbReference>
<organism evidence="1 2">
    <name type="scientific">Hungatella hathewayi DSM 13479</name>
    <dbReference type="NCBI Taxonomy" id="566550"/>
    <lineage>
        <taxon>Bacteria</taxon>
        <taxon>Bacillati</taxon>
        <taxon>Bacillota</taxon>
        <taxon>Clostridia</taxon>
        <taxon>Lachnospirales</taxon>
        <taxon>Lachnospiraceae</taxon>
        <taxon>Hungatella</taxon>
    </lineage>
</organism>
<gene>
    <name evidence="1" type="ORF">CLOSTHATH_02048</name>
</gene>
<evidence type="ECO:0000313" key="2">
    <source>
        <dbReference type="Proteomes" id="UP000004968"/>
    </source>
</evidence>
<reference evidence="1 2" key="1">
    <citation type="submission" date="2010-01" db="EMBL/GenBank/DDBJ databases">
        <authorList>
            <person name="Weinstock G."/>
            <person name="Sodergren E."/>
            <person name="Clifton S."/>
            <person name="Fulton L."/>
            <person name="Fulton B."/>
            <person name="Courtney L."/>
            <person name="Fronick C."/>
            <person name="Harrison M."/>
            <person name="Strong C."/>
            <person name="Farmer C."/>
            <person name="Delahaunty K."/>
            <person name="Markovic C."/>
            <person name="Hall O."/>
            <person name="Minx P."/>
            <person name="Tomlinson C."/>
            <person name="Mitreva M."/>
            <person name="Nelson J."/>
            <person name="Hou S."/>
            <person name="Wollam A."/>
            <person name="Pepin K.H."/>
            <person name="Johnson M."/>
            <person name="Bhonagiri V."/>
            <person name="Nash W.E."/>
            <person name="Warren W."/>
            <person name="Chinwalla A."/>
            <person name="Mardis E.R."/>
            <person name="Wilson R.K."/>
        </authorList>
    </citation>
    <scope>NUCLEOTIDE SEQUENCE [LARGE SCALE GENOMIC DNA]</scope>
    <source>
        <strain evidence="1 2">DSM 13479</strain>
    </source>
</reference>